<protein>
    <submittedName>
        <fullName evidence="1">Uncharacterized protein</fullName>
    </submittedName>
</protein>
<comment type="caution">
    <text evidence="1">The sequence shown here is derived from an EMBL/GenBank/DDBJ whole genome shotgun (WGS) entry which is preliminary data.</text>
</comment>
<sequence>MMCPGPIAGVLDLNLRACANKADVNVSSPSALWELEADAILLPLSSPAATEDTVAAPAARVRRGSAPGGTFLRDAEEPRGYLSPSLHLLELATTHFTRDPSINS</sequence>
<accession>A0A4Z2EP14</accession>
<gene>
    <name evidence="1" type="ORF">EYF80_059349</name>
</gene>
<dbReference type="Proteomes" id="UP000314294">
    <property type="component" value="Unassembled WGS sequence"/>
</dbReference>
<dbReference type="AlphaFoldDB" id="A0A4Z2EP14"/>
<dbReference type="EMBL" id="SRLO01004423">
    <property type="protein sequence ID" value="TNN30499.1"/>
    <property type="molecule type" value="Genomic_DNA"/>
</dbReference>
<evidence type="ECO:0000313" key="1">
    <source>
        <dbReference type="EMBL" id="TNN30499.1"/>
    </source>
</evidence>
<organism evidence="1 2">
    <name type="scientific">Liparis tanakae</name>
    <name type="common">Tanaka's snailfish</name>
    <dbReference type="NCBI Taxonomy" id="230148"/>
    <lineage>
        <taxon>Eukaryota</taxon>
        <taxon>Metazoa</taxon>
        <taxon>Chordata</taxon>
        <taxon>Craniata</taxon>
        <taxon>Vertebrata</taxon>
        <taxon>Euteleostomi</taxon>
        <taxon>Actinopterygii</taxon>
        <taxon>Neopterygii</taxon>
        <taxon>Teleostei</taxon>
        <taxon>Neoteleostei</taxon>
        <taxon>Acanthomorphata</taxon>
        <taxon>Eupercaria</taxon>
        <taxon>Perciformes</taxon>
        <taxon>Cottioidei</taxon>
        <taxon>Cottales</taxon>
        <taxon>Liparidae</taxon>
        <taxon>Liparis</taxon>
    </lineage>
</organism>
<keyword evidence="2" id="KW-1185">Reference proteome</keyword>
<name>A0A4Z2EP14_9TELE</name>
<evidence type="ECO:0000313" key="2">
    <source>
        <dbReference type="Proteomes" id="UP000314294"/>
    </source>
</evidence>
<proteinExistence type="predicted"/>
<reference evidence="1 2" key="1">
    <citation type="submission" date="2019-03" db="EMBL/GenBank/DDBJ databases">
        <title>First draft genome of Liparis tanakae, snailfish: a comprehensive survey of snailfish specific genes.</title>
        <authorList>
            <person name="Kim W."/>
            <person name="Song I."/>
            <person name="Jeong J.-H."/>
            <person name="Kim D."/>
            <person name="Kim S."/>
            <person name="Ryu S."/>
            <person name="Song J.Y."/>
            <person name="Lee S.K."/>
        </authorList>
    </citation>
    <scope>NUCLEOTIDE SEQUENCE [LARGE SCALE GENOMIC DNA]</scope>
    <source>
        <tissue evidence="1">Muscle</tissue>
    </source>
</reference>